<dbReference type="OrthoDB" id="1739894at2"/>
<sequence length="321" mass="36292">MAKTQQDVVIYNEKSFSTAQSQFEKDLKKQQREGWRLVSVTPTKKRAFGRIIQLTAIYERDVADDGRTSTATRTQEKAQEAAIIAANKARAKAERQARYQEAQRIARERELAYQASLSPEQLQQYLKRKRRKNLIIAAIILGSLILYFVVAANNPAMQASINADLTPVPTDTPVPPTPTPNLKTTRGVEAYVTQLLGSGIGGAQVTKVTYDPDQKSLEVYFYQDAFWDNGSAKTEIEFDCFNVLKDIWMDNTLKGMLTFVTFHLQSKLTDVYGNSSTDDIGRATLTKDTASKFHWDNLSEQDAWNNQIYDDQWMLPDIAKS</sequence>
<keyword evidence="1" id="KW-0812">Transmembrane</keyword>
<dbReference type="RefSeq" id="WP_007909344.1">
    <property type="nucleotide sequence ID" value="NZ_ADVG01000002.1"/>
</dbReference>
<accession>D6TPQ3</accession>
<reference evidence="2 3" key="1">
    <citation type="journal article" date="2011" name="Stand. Genomic Sci.">
        <title>Non-contiguous finished genome sequence and contextual data of the filamentous soil bacterium Ktedonobacter racemifer type strain (SOSP1-21).</title>
        <authorList>
            <person name="Chang Y.J."/>
            <person name="Land M."/>
            <person name="Hauser L."/>
            <person name="Chertkov O."/>
            <person name="Del Rio T.G."/>
            <person name="Nolan M."/>
            <person name="Copeland A."/>
            <person name="Tice H."/>
            <person name="Cheng J.F."/>
            <person name="Lucas S."/>
            <person name="Han C."/>
            <person name="Goodwin L."/>
            <person name="Pitluck S."/>
            <person name="Ivanova N."/>
            <person name="Ovchinikova G."/>
            <person name="Pati A."/>
            <person name="Chen A."/>
            <person name="Palaniappan K."/>
            <person name="Mavromatis K."/>
            <person name="Liolios K."/>
            <person name="Brettin T."/>
            <person name="Fiebig A."/>
            <person name="Rohde M."/>
            <person name="Abt B."/>
            <person name="Goker M."/>
            <person name="Detter J.C."/>
            <person name="Woyke T."/>
            <person name="Bristow J."/>
            <person name="Eisen J.A."/>
            <person name="Markowitz V."/>
            <person name="Hugenholtz P."/>
            <person name="Kyrpides N.C."/>
            <person name="Klenk H.P."/>
            <person name="Lapidus A."/>
        </authorList>
    </citation>
    <scope>NUCLEOTIDE SEQUENCE [LARGE SCALE GENOMIC DNA]</scope>
    <source>
        <strain evidence="3">DSM 44963</strain>
    </source>
</reference>
<keyword evidence="1" id="KW-0472">Membrane</keyword>
<protein>
    <submittedName>
        <fullName evidence="2">Uncharacterized protein</fullName>
    </submittedName>
</protein>
<feature type="transmembrane region" description="Helical" evidence="1">
    <location>
        <begin position="134"/>
        <end position="152"/>
    </location>
</feature>
<dbReference type="InParanoid" id="D6TPQ3"/>
<organism evidence="2 3">
    <name type="scientific">Ktedonobacter racemifer DSM 44963</name>
    <dbReference type="NCBI Taxonomy" id="485913"/>
    <lineage>
        <taxon>Bacteria</taxon>
        <taxon>Bacillati</taxon>
        <taxon>Chloroflexota</taxon>
        <taxon>Ktedonobacteria</taxon>
        <taxon>Ktedonobacterales</taxon>
        <taxon>Ktedonobacteraceae</taxon>
        <taxon>Ktedonobacter</taxon>
    </lineage>
</organism>
<evidence type="ECO:0000256" key="1">
    <source>
        <dbReference type="SAM" id="Phobius"/>
    </source>
</evidence>
<keyword evidence="1" id="KW-1133">Transmembrane helix</keyword>
<keyword evidence="3" id="KW-1185">Reference proteome</keyword>
<name>D6TPQ3_KTERA</name>
<comment type="caution">
    <text evidence="2">The sequence shown here is derived from an EMBL/GenBank/DDBJ whole genome shotgun (WGS) entry which is preliminary data.</text>
</comment>
<dbReference type="AlphaFoldDB" id="D6TPQ3"/>
<proteinExistence type="predicted"/>
<evidence type="ECO:0000313" key="2">
    <source>
        <dbReference type="EMBL" id="EFH85667.1"/>
    </source>
</evidence>
<evidence type="ECO:0000313" key="3">
    <source>
        <dbReference type="Proteomes" id="UP000004508"/>
    </source>
</evidence>
<dbReference type="Proteomes" id="UP000004508">
    <property type="component" value="Unassembled WGS sequence"/>
</dbReference>
<gene>
    <name evidence="2" type="ORF">Krac_6896</name>
</gene>
<dbReference type="EMBL" id="ADVG01000002">
    <property type="protein sequence ID" value="EFH85667.1"/>
    <property type="molecule type" value="Genomic_DNA"/>
</dbReference>